<dbReference type="EMBL" id="JAYKXN010000008">
    <property type="protein sequence ID" value="KAK7265686.1"/>
    <property type="molecule type" value="Genomic_DNA"/>
</dbReference>
<evidence type="ECO:0000313" key="2">
    <source>
        <dbReference type="Proteomes" id="UP001359559"/>
    </source>
</evidence>
<keyword evidence="2" id="KW-1185">Reference proteome</keyword>
<name>A0AAN9EYJ3_CLITE</name>
<sequence length="102" mass="11748">MILIKKERRVWEYIPCLWEEGEWGPQVECSFVGPAQRQIETEAMDPQILVREEYSVLCCVVSAHSFSPHLFLPSYSLSVLSQLTLTSLHSLSSLSLLHYYCL</sequence>
<organism evidence="1 2">
    <name type="scientific">Clitoria ternatea</name>
    <name type="common">Butterfly pea</name>
    <dbReference type="NCBI Taxonomy" id="43366"/>
    <lineage>
        <taxon>Eukaryota</taxon>
        <taxon>Viridiplantae</taxon>
        <taxon>Streptophyta</taxon>
        <taxon>Embryophyta</taxon>
        <taxon>Tracheophyta</taxon>
        <taxon>Spermatophyta</taxon>
        <taxon>Magnoliopsida</taxon>
        <taxon>eudicotyledons</taxon>
        <taxon>Gunneridae</taxon>
        <taxon>Pentapetalae</taxon>
        <taxon>rosids</taxon>
        <taxon>fabids</taxon>
        <taxon>Fabales</taxon>
        <taxon>Fabaceae</taxon>
        <taxon>Papilionoideae</taxon>
        <taxon>50 kb inversion clade</taxon>
        <taxon>NPAAA clade</taxon>
        <taxon>indigoferoid/millettioid clade</taxon>
        <taxon>Phaseoleae</taxon>
        <taxon>Clitoria</taxon>
    </lineage>
</organism>
<evidence type="ECO:0000313" key="1">
    <source>
        <dbReference type="EMBL" id="KAK7265686.1"/>
    </source>
</evidence>
<comment type="caution">
    <text evidence="1">The sequence shown here is derived from an EMBL/GenBank/DDBJ whole genome shotgun (WGS) entry which is preliminary data.</text>
</comment>
<proteinExistence type="predicted"/>
<dbReference type="Proteomes" id="UP001359559">
    <property type="component" value="Unassembled WGS sequence"/>
</dbReference>
<accession>A0AAN9EYJ3</accession>
<dbReference type="AlphaFoldDB" id="A0AAN9EYJ3"/>
<gene>
    <name evidence="1" type="ORF">RJT34_33309</name>
</gene>
<protein>
    <submittedName>
        <fullName evidence="1">Uncharacterized protein</fullName>
    </submittedName>
</protein>
<reference evidence="1 2" key="1">
    <citation type="submission" date="2024-01" db="EMBL/GenBank/DDBJ databases">
        <title>The genomes of 5 underutilized Papilionoideae crops provide insights into root nodulation and disease resistance.</title>
        <authorList>
            <person name="Yuan L."/>
        </authorList>
    </citation>
    <scope>NUCLEOTIDE SEQUENCE [LARGE SCALE GENOMIC DNA]</scope>
    <source>
        <strain evidence="1">LY-2023</strain>
        <tissue evidence="1">Leaf</tissue>
    </source>
</reference>